<dbReference type="EMBL" id="LCUJ01000003">
    <property type="protein sequence ID" value="OCL99321.1"/>
    <property type="molecule type" value="Genomic_DNA"/>
</dbReference>
<keyword evidence="1 3" id="KW-0732">Signal</keyword>
<dbReference type="OrthoDB" id="9787830at2"/>
<accession>A0A1C0B6W6</accession>
<dbReference type="Pfam" id="PF01497">
    <property type="entry name" value="Peripla_BP_2"/>
    <property type="match status" value="1"/>
</dbReference>
<dbReference type="PANTHER" id="PTHR30535">
    <property type="entry name" value="VITAMIN B12-BINDING PROTEIN"/>
    <property type="match status" value="1"/>
</dbReference>
<feature type="domain" description="Fe/B12 periplasmic-binding" evidence="4">
    <location>
        <begin position="20"/>
        <end position="273"/>
    </location>
</feature>
<dbReference type="Gene3D" id="3.40.50.1980">
    <property type="entry name" value="Nitrogenase molybdenum iron protein domain"/>
    <property type="match status" value="2"/>
</dbReference>
<feature type="chain" id="PRO_5008643504" evidence="3">
    <location>
        <begin position="18"/>
        <end position="278"/>
    </location>
</feature>
<evidence type="ECO:0000256" key="3">
    <source>
        <dbReference type="SAM" id="SignalP"/>
    </source>
</evidence>
<feature type="signal peptide" evidence="3">
    <location>
        <begin position="1"/>
        <end position="17"/>
    </location>
</feature>
<keyword evidence="2" id="KW-0175">Coiled coil</keyword>
<dbReference type="STRING" id="544718.AAX25_01327"/>
<dbReference type="SUPFAM" id="SSF53807">
    <property type="entry name" value="Helical backbone' metal receptor"/>
    <property type="match status" value="1"/>
</dbReference>
<feature type="coiled-coil region" evidence="2">
    <location>
        <begin position="124"/>
        <end position="151"/>
    </location>
</feature>
<protein>
    <submittedName>
        <fullName evidence="5">High-affinity heme uptake system protein IsdE</fullName>
    </submittedName>
</protein>
<dbReference type="GO" id="GO:0071281">
    <property type="term" value="P:cellular response to iron ion"/>
    <property type="evidence" value="ECO:0007669"/>
    <property type="project" value="TreeGrafter"/>
</dbReference>
<evidence type="ECO:0000256" key="1">
    <source>
        <dbReference type="ARBA" id="ARBA00022729"/>
    </source>
</evidence>
<dbReference type="InterPro" id="IPR002491">
    <property type="entry name" value="ABC_transptr_periplasmic_BD"/>
</dbReference>
<proteinExistence type="predicted"/>
<comment type="caution">
    <text evidence="5">The sequence shown here is derived from an EMBL/GenBank/DDBJ whole genome shotgun (WGS) entry which is preliminary data.</text>
</comment>
<dbReference type="PROSITE" id="PS50983">
    <property type="entry name" value="FE_B12_PBP"/>
    <property type="match status" value="1"/>
</dbReference>
<reference evidence="6" key="1">
    <citation type="submission" date="2015-05" db="EMBL/GenBank/DDBJ databases">
        <authorList>
            <person name="Rovetto F."/>
            <person name="Cocolin L."/>
            <person name="Illeghems K."/>
            <person name="Van Nieuwerburgh F."/>
            <person name="Houf K."/>
        </authorList>
    </citation>
    <scope>NUCLEOTIDE SEQUENCE [LARGE SCALE GENOMIC DNA]</scope>
    <source>
        <strain evidence="6">DU22</strain>
    </source>
</reference>
<dbReference type="InterPro" id="IPR054828">
    <property type="entry name" value="Vit_B12_bind_prot"/>
</dbReference>
<dbReference type="RefSeq" id="WP_066186201.1">
    <property type="nucleotide sequence ID" value="NZ_LCUJ01000003.1"/>
</dbReference>
<evidence type="ECO:0000313" key="5">
    <source>
        <dbReference type="EMBL" id="OCL99321.1"/>
    </source>
</evidence>
<dbReference type="Proteomes" id="UP000093281">
    <property type="component" value="Unassembled WGS sequence"/>
</dbReference>
<evidence type="ECO:0000256" key="2">
    <source>
        <dbReference type="SAM" id="Coils"/>
    </source>
</evidence>
<dbReference type="NCBIfam" id="NF038402">
    <property type="entry name" value="TroA_like"/>
    <property type="match status" value="1"/>
</dbReference>
<dbReference type="PATRIC" id="fig|544718.51.peg.1107"/>
<organism evidence="5 6">
    <name type="scientific">Aliarcobacter thereius</name>
    <dbReference type="NCBI Taxonomy" id="544718"/>
    <lineage>
        <taxon>Bacteria</taxon>
        <taxon>Pseudomonadati</taxon>
        <taxon>Campylobacterota</taxon>
        <taxon>Epsilonproteobacteria</taxon>
        <taxon>Campylobacterales</taxon>
        <taxon>Arcobacteraceae</taxon>
        <taxon>Aliarcobacter</taxon>
    </lineage>
</organism>
<dbReference type="AlphaFoldDB" id="A0A1C0B6W6"/>
<evidence type="ECO:0000313" key="6">
    <source>
        <dbReference type="Proteomes" id="UP000093281"/>
    </source>
</evidence>
<sequence>MKKILYSFLFFSTFIFANERIITLSPAINEIVFALSLGDKVIANTQYCDFPQESKNVPKIGGYGNVSLEKIINLNPSVIINQSYDTKLNQDLKALGFKSLVYKTDDLKDIKFTISDLGKKFDKNLEAENLIKDIDKSLNNLENIIENQKILIVISPQNTLSNQIYVAGNFVYFEDIIKKSKNTNAYNSSLKSQPVVNSEKIITMNPDIIILLAPYLEKELKRKEDMIKMWKKLPVNASEKSNIYIINKEYSGIPSHRVKNFIDDFKDILEDVKNKKLL</sequence>
<dbReference type="InterPro" id="IPR050902">
    <property type="entry name" value="ABC_Transporter_SBP"/>
</dbReference>
<gene>
    <name evidence="5" type="primary">isdE_2</name>
    <name evidence="5" type="ORF">AAX29_01133</name>
</gene>
<evidence type="ECO:0000259" key="4">
    <source>
        <dbReference type="PROSITE" id="PS50983"/>
    </source>
</evidence>
<name>A0A1C0B6W6_9BACT</name>
<dbReference type="PANTHER" id="PTHR30535:SF34">
    <property type="entry name" value="MOLYBDATE-BINDING PROTEIN MOLA"/>
    <property type="match status" value="1"/>
</dbReference>